<keyword evidence="1" id="KW-1133">Transmembrane helix</keyword>
<sequence length="192" mass="22337">MYTSAYLEKIFYQNSNSHFIKKRKSFLPTTTDGVESSEEVEMNEKGDYQSATDLLEYLVPIFFVMVLILWVLKWIFHCYTRNRQNVRERHHRVNNNVTTNVNRVHPTSSEDPFFNARTYAQMYGQYGGIFFQPTPPKYDEISRDNEEISQNIEVVSGPPPYPSTPSTTSVRELRVESLSAPPTYCIEEISDV</sequence>
<dbReference type="EMBL" id="LN609528">
    <property type="protein sequence ID" value="CEF64980.1"/>
    <property type="molecule type" value="Genomic_DNA"/>
</dbReference>
<dbReference type="WBParaSite" id="SRAE_1000323300.1">
    <property type="protein sequence ID" value="SRAE_1000323300.1"/>
    <property type="gene ID" value="WBGene00259850"/>
</dbReference>
<evidence type="ECO:0000313" key="2">
    <source>
        <dbReference type="EMBL" id="CEF64980.1"/>
    </source>
</evidence>
<keyword evidence="3" id="KW-1185">Reference proteome</keyword>
<dbReference type="GeneID" id="36377345"/>
<evidence type="ECO:0000256" key="1">
    <source>
        <dbReference type="SAM" id="Phobius"/>
    </source>
</evidence>
<dbReference type="CTD" id="36377345"/>
<keyword evidence="1" id="KW-0812">Transmembrane</keyword>
<dbReference type="Proteomes" id="UP000035682">
    <property type="component" value="Unplaced"/>
</dbReference>
<evidence type="ECO:0000313" key="4">
    <source>
        <dbReference type="WBParaSite" id="SRAE_1000323300.1"/>
    </source>
</evidence>
<dbReference type="AlphaFoldDB" id="A0A090LBR2"/>
<accession>A0A090LBR2</accession>
<gene>
    <name evidence="2 4 5" type="ORF">SRAE_1000323300</name>
</gene>
<proteinExistence type="predicted"/>
<protein>
    <submittedName>
        <fullName evidence="2 4">Uncharacterized protein</fullName>
    </submittedName>
</protein>
<dbReference type="WormBase" id="SRAE_1000323300">
    <property type="protein sequence ID" value="SRP09085"/>
    <property type="gene ID" value="WBGene00259850"/>
</dbReference>
<evidence type="ECO:0000313" key="5">
    <source>
        <dbReference type="WormBase" id="SRAE_1000323300"/>
    </source>
</evidence>
<organism evidence="2">
    <name type="scientific">Strongyloides ratti</name>
    <name type="common">Parasitic roundworm</name>
    <dbReference type="NCBI Taxonomy" id="34506"/>
    <lineage>
        <taxon>Eukaryota</taxon>
        <taxon>Metazoa</taxon>
        <taxon>Ecdysozoa</taxon>
        <taxon>Nematoda</taxon>
        <taxon>Chromadorea</taxon>
        <taxon>Rhabditida</taxon>
        <taxon>Tylenchina</taxon>
        <taxon>Panagrolaimomorpha</taxon>
        <taxon>Strongyloidoidea</taxon>
        <taxon>Strongyloididae</taxon>
        <taxon>Strongyloides</taxon>
    </lineage>
</organism>
<evidence type="ECO:0000313" key="3">
    <source>
        <dbReference type="Proteomes" id="UP000035682"/>
    </source>
</evidence>
<reference evidence="2 3" key="1">
    <citation type="submission" date="2014-09" db="EMBL/GenBank/DDBJ databases">
        <authorList>
            <person name="Martin A.A."/>
        </authorList>
    </citation>
    <scope>NUCLEOTIDE SEQUENCE</scope>
    <source>
        <strain evidence="3">ED321</strain>
        <strain evidence="2">ED321 Heterogonic</strain>
    </source>
</reference>
<dbReference type="RefSeq" id="XP_024504181.1">
    <property type="nucleotide sequence ID" value="XM_024650400.1"/>
</dbReference>
<keyword evidence="1" id="KW-0472">Membrane</keyword>
<name>A0A090LBR2_STRRB</name>
<feature type="transmembrane region" description="Helical" evidence="1">
    <location>
        <begin position="57"/>
        <end position="76"/>
    </location>
</feature>
<reference evidence="4" key="2">
    <citation type="submission" date="2020-12" db="UniProtKB">
        <authorList>
            <consortium name="WormBaseParasite"/>
        </authorList>
    </citation>
    <scope>IDENTIFICATION</scope>
</reference>